<keyword evidence="2" id="KW-1185">Reference proteome</keyword>
<sequence>MCPCSCPRVKWNALLGSGGWGDDQGDAQYALLFLDVQIFSLNLKSERSDWGPTCPSPPRMSEILVETVKRTAGCKSHSLVSAEVETRRALRDWSDLLRPGGNRGQANGQKRCVERVDVDIRA</sequence>
<dbReference type="Proteomes" id="UP000024635">
    <property type="component" value="Unassembled WGS sequence"/>
</dbReference>
<protein>
    <submittedName>
        <fullName evidence="1">Uncharacterized protein</fullName>
    </submittedName>
</protein>
<reference evidence="2" key="1">
    <citation type="journal article" date="2015" name="Nat. Genet.">
        <title>The genome and transcriptome of the zoonotic hookworm Ancylostoma ceylanicum identify infection-specific gene families.</title>
        <authorList>
            <person name="Schwarz E.M."/>
            <person name="Hu Y."/>
            <person name="Antoshechkin I."/>
            <person name="Miller M.M."/>
            <person name="Sternberg P.W."/>
            <person name="Aroian R.V."/>
        </authorList>
    </citation>
    <scope>NUCLEOTIDE SEQUENCE</scope>
    <source>
        <strain evidence="2">HY135</strain>
    </source>
</reference>
<name>A0A016V2A6_9BILA</name>
<comment type="caution">
    <text evidence="1">The sequence shown here is derived from an EMBL/GenBank/DDBJ whole genome shotgun (WGS) entry which is preliminary data.</text>
</comment>
<organism evidence="1 2">
    <name type="scientific">Ancylostoma ceylanicum</name>
    <dbReference type="NCBI Taxonomy" id="53326"/>
    <lineage>
        <taxon>Eukaryota</taxon>
        <taxon>Metazoa</taxon>
        <taxon>Ecdysozoa</taxon>
        <taxon>Nematoda</taxon>
        <taxon>Chromadorea</taxon>
        <taxon>Rhabditida</taxon>
        <taxon>Rhabditina</taxon>
        <taxon>Rhabditomorpha</taxon>
        <taxon>Strongyloidea</taxon>
        <taxon>Ancylostomatidae</taxon>
        <taxon>Ancylostomatinae</taxon>
        <taxon>Ancylostoma</taxon>
    </lineage>
</organism>
<dbReference type="AlphaFoldDB" id="A0A016V2A6"/>
<evidence type="ECO:0000313" key="1">
    <source>
        <dbReference type="EMBL" id="EYC21550.1"/>
    </source>
</evidence>
<evidence type="ECO:0000313" key="2">
    <source>
        <dbReference type="Proteomes" id="UP000024635"/>
    </source>
</evidence>
<proteinExistence type="predicted"/>
<gene>
    <name evidence="1" type="primary">Acey_s0019.g3891</name>
    <name evidence="1" type="ORF">Y032_0019g3891</name>
</gene>
<dbReference type="EMBL" id="JARK01001355">
    <property type="protein sequence ID" value="EYC21550.1"/>
    <property type="molecule type" value="Genomic_DNA"/>
</dbReference>
<accession>A0A016V2A6</accession>